<dbReference type="GO" id="GO:0015297">
    <property type="term" value="F:antiporter activity"/>
    <property type="evidence" value="ECO:0007669"/>
    <property type="project" value="InterPro"/>
</dbReference>
<dbReference type="InterPro" id="IPR052031">
    <property type="entry name" value="Membrane_Transporter-Flippase"/>
</dbReference>
<keyword evidence="3" id="KW-1003">Cell membrane</keyword>
<evidence type="ECO:0000256" key="5">
    <source>
        <dbReference type="ARBA" id="ARBA00022989"/>
    </source>
</evidence>
<keyword evidence="2" id="KW-0813">Transport</keyword>
<dbReference type="AlphaFoldDB" id="A0A4Y9EM93"/>
<dbReference type="EMBL" id="SIHO01000002">
    <property type="protein sequence ID" value="TFU02921.1"/>
    <property type="molecule type" value="Genomic_DNA"/>
</dbReference>
<comment type="caution">
    <text evidence="8">The sequence shown here is derived from an EMBL/GenBank/DDBJ whole genome shotgun (WGS) entry which is preliminary data.</text>
</comment>
<dbReference type="InterPro" id="IPR048279">
    <property type="entry name" value="MdtK-like"/>
</dbReference>
<feature type="transmembrane region" description="Helical" evidence="7">
    <location>
        <begin position="28"/>
        <end position="50"/>
    </location>
</feature>
<dbReference type="GO" id="GO:0005886">
    <property type="term" value="C:plasma membrane"/>
    <property type="evidence" value="ECO:0007669"/>
    <property type="project" value="UniProtKB-SubCell"/>
</dbReference>
<feature type="transmembrane region" description="Helical" evidence="7">
    <location>
        <begin position="178"/>
        <end position="197"/>
    </location>
</feature>
<reference evidence="8 9" key="1">
    <citation type="submission" date="2019-02" db="EMBL/GenBank/DDBJ databases">
        <title>Polymorphobacter sp. isolated from the lake at the Tibet of China.</title>
        <authorList>
            <person name="Li A."/>
        </authorList>
    </citation>
    <scope>NUCLEOTIDE SEQUENCE [LARGE SCALE GENOMIC DNA]</scope>
    <source>
        <strain evidence="8 9">DJ1R-1</strain>
    </source>
</reference>
<name>A0A4Y9EM93_9SPHN</name>
<evidence type="ECO:0000256" key="7">
    <source>
        <dbReference type="SAM" id="Phobius"/>
    </source>
</evidence>
<feature type="transmembrane region" description="Helical" evidence="7">
    <location>
        <begin position="325"/>
        <end position="348"/>
    </location>
</feature>
<dbReference type="PIRSF" id="PIRSF006603">
    <property type="entry name" value="DinF"/>
    <property type="match status" value="1"/>
</dbReference>
<feature type="transmembrane region" description="Helical" evidence="7">
    <location>
        <begin position="100"/>
        <end position="125"/>
    </location>
</feature>
<evidence type="ECO:0000256" key="3">
    <source>
        <dbReference type="ARBA" id="ARBA00022475"/>
    </source>
</evidence>
<feature type="transmembrane region" description="Helical" evidence="7">
    <location>
        <begin position="145"/>
        <end position="166"/>
    </location>
</feature>
<feature type="transmembrane region" description="Helical" evidence="7">
    <location>
        <begin position="56"/>
        <end position="79"/>
    </location>
</feature>
<feature type="transmembrane region" description="Helical" evidence="7">
    <location>
        <begin position="294"/>
        <end position="313"/>
    </location>
</feature>
<dbReference type="PANTHER" id="PTHR43549:SF3">
    <property type="entry name" value="MULTIDRUG RESISTANCE PROTEIN YPNP-RELATED"/>
    <property type="match status" value="1"/>
</dbReference>
<dbReference type="PANTHER" id="PTHR43549">
    <property type="entry name" value="MULTIDRUG RESISTANCE PROTEIN YPNP-RELATED"/>
    <property type="match status" value="1"/>
</dbReference>
<accession>A0A4Y9EM93</accession>
<feature type="transmembrane region" description="Helical" evidence="7">
    <location>
        <begin position="423"/>
        <end position="446"/>
    </location>
</feature>
<sequence>MNGQDSSMTTARMTGIIDGPIMPTLARLTVPVLVVIAAQTFVSILEAYWVSRLGTAAIAGVAVVLPLFILMGTMSNGGIGGGVSSAVSRALGAGRRDDANALLTHAVVIALAFGMLFAVTAFAAGPRLYAGIGAEGASLTYALTFSAWVFGGAPLIWVVNLMAAAMRGAGEVRLPAKVSLAGAVILVPLSPLLILGAGPVPGLGLAGAGIATLLYYGAAFGVYCRYLVGGRGVLVLRRTRLERHGFAAIMQVGGISAIGTLLTSLTAVGLTGVVGKAGPDALAGYGIASRIDSLLVPLMFGLGSGVVTMVAAASGAGHDERAGQVIRLAAGIAFAVTTLLGLTLAFAPDAWITLFTDEPAPLAWGRDYLQVNGPFYGFAGAGLIFYFAAQGRGQMRAAFLAALMRLLITAGGAYAIVTAGFDLAAAFWAVAAGSIVFAIVNGIGLARTFRQTGS</sequence>
<keyword evidence="6 7" id="KW-0472">Membrane</keyword>
<dbReference type="NCBIfam" id="TIGR00797">
    <property type="entry name" value="matE"/>
    <property type="match status" value="1"/>
</dbReference>
<protein>
    <submittedName>
        <fullName evidence="8">MATE family efflux transporter</fullName>
    </submittedName>
</protein>
<feature type="transmembrane region" description="Helical" evidence="7">
    <location>
        <begin position="203"/>
        <end position="224"/>
    </location>
</feature>
<organism evidence="8 9">
    <name type="scientific">Glacieibacterium arshaanense</name>
    <dbReference type="NCBI Taxonomy" id="2511025"/>
    <lineage>
        <taxon>Bacteria</taxon>
        <taxon>Pseudomonadati</taxon>
        <taxon>Pseudomonadota</taxon>
        <taxon>Alphaproteobacteria</taxon>
        <taxon>Sphingomonadales</taxon>
        <taxon>Sphingosinicellaceae</taxon>
        <taxon>Glacieibacterium</taxon>
    </lineage>
</organism>
<evidence type="ECO:0000256" key="1">
    <source>
        <dbReference type="ARBA" id="ARBA00004429"/>
    </source>
</evidence>
<evidence type="ECO:0000313" key="9">
    <source>
        <dbReference type="Proteomes" id="UP000297737"/>
    </source>
</evidence>
<keyword evidence="9" id="KW-1185">Reference proteome</keyword>
<keyword evidence="4 7" id="KW-0812">Transmembrane</keyword>
<dbReference type="InterPro" id="IPR002528">
    <property type="entry name" value="MATE_fam"/>
</dbReference>
<keyword evidence="5 7" id="KW-1133">Transmembrane helix</keyword>
<evidence type="ECO:0000256" key="4">
    <source>
        <dbReference type="ARBA" id="ARBA00022692"/>
    </source>
</evidence>
<dbReference type="Pfam" id="PF01554">
    <property type="entry name" value="MatE"/>
    <property type="match status" value="2"/>
</dbReference>
<feature type="transmembrane region" description="Helical" evidence="7">
    <location>
        <begin position="397"/>
        <end position="417"/>
    </location>
</feature>
<dbReference type="GO" id="GO:0042910">
    <property type="term" value="F:xenobiotic transmembrane transporter activity"/>
    <property type="evidence" value="ECO:0007669"/>
    <property type="project" value="InterPro"/>
</dbReference>
<gene>
    <name evidence="8" type="ORF">EUV02_06845</name>
</gene>
<feature type="transmembrane region" description="Helical" evidence="7">
    <location>
        <begin position="245"/>
        <end position="274"/>
    </location>
</feature>
<evidence type="ECO:0000256" key="2">
    <source>
        <dbReference type="ARBA" id="ARBA00022448"/>
    </source>
</evidence>
<comment type="subcellular location">
    <subcellularLocation>
        <location evidence="1">Cell inner membrane</location>
        <topology evidence="1">Multi-pass membrane protein</topology>
    </subcellularLocation>
</comment>
<evidence type="ECO:0000256" key="6">
    <source>
        <dbReference type="ARBA" id="ARBA00023136"/>
    </source>
</evidence>
<proteinExistence type="predicted"/>
<dbReference type="OrthoDB" id="9806302at2"/>
<evidence type="ECO:0000313" key="8">
    <source>
        <dbReference type="EMBL" id="TFU02921.1"/>
    </source>
</evidence>
<feature type="transmembrane region" description="Helical" evidence="7">
    <location>
        <begin position="368"/>
        <end position="388"/>
    </location>
</feature>
<dbReference type="Proteomes" id="UP000297737">
    <property type="component" value="Unassembled WGS sequence"/>
</dbReference>